<dbReference type="PANTHER" id="PTHR18952">
    <property type="entry name" value="CARBONIC ANHYDRASE"/>
    <property type="match status" value="1"/>
</dbReference>
<keyword evidence="4" id="KW-0479">Metal-binding</keyword>
<comment type="cofactor">
    <cofactor evidence="1">
        <name>Zn(2+)</name>
        <dbReference type="ChEBI" id="CHEBI:29105"/>
    </cofactor>
</comment>
<comment type="similarity">
    <text evidence="2">Belongs to the alpha-carbonic anhydrase family.</text>
</comment>
<dbReference type="InterPro" id="IPR001148">
    <property type="entry name" value="CA_dom"/>
</dbReference>
<evidence type="ECO:0000259" key="9">
    <source>
        <dbReference type="PROSITE" id="PS51144"/>
    </source>
</evidence>
<keyword evidence="6" id="KW-0456">Lyase</keyword>
<dbReference type="PANTHER" id="PTHR18952:SF141">
    <property type="entry name" value="CARBONIC ANHYDRASE"/>
    <property type="match status" value="1"/>
</dbReference>
<evidence type="ECO:0000256" key="3">
    <source>
        <dbReference type="ARBA" id="ARBA00012925"/>
    </source>
</evidence>
<dbReference type="EMBL" id="JBICCN010000026">
    <property type="protein sequence ID" value="KAL3101811.1"/>
    <property type="molecule type" value="Genomic_DNA"/>
</dbReference>
<feature type="chain" id="PRO_5044777659" description="carbonic anhydrase" evidence="8">
    <location>
        <begin position="25"/>
        <end position="494"/>
    </location>
</feature>
<comment type="caution">
    <text evidence="10">The sequence shown here is derived from an EMBL/GenBank/DDBJ whole genome shotgun (WGS) entry which is preliminary data.</text>
</comment>
<evidence type="ECO:0000256" key="5">
    <source>
        <dbReference type="ARBA" id="ARBA00022833"/>
    </source>
</evidence>
<dbReference type="GO" id="GO:0046872">
    <property type="term" value="F:metal ion binding"/>
    <property type="evidence" value="ECO:0007669"/>
    <property type="project" value="UniProtKB-KW"/>
</dbReference>
<evidence type="ECO:0000256" key="4">
    <source>
        <dbReference type="ARBA" id="ARBA00022723"/>
    </source>
</evidence>
<dbReference type="EC" id="4.2.1.1" evidence="3"/>
<feature type="signal peptide" evidence="8">
    <location>
        <begin position="1"/>
        <end position="24"/>
    </location>
</feature>
<comment type="catalytic activity">
    <reaction evidence="7">
        <text>hydrogencarbonate + H(+) = CO2 + H2O</text>
        <dbReference type="Rhea" id="RHEA:10748"/>
        <dbReference type="ChEBI" id="CHEBI:15377"/>
        <dbReference type="ChEBI" id="CHEBI:15378"/>
        <dbReference type="ChEBI" id="CHEBI:16526"/>
        <dbReference type="ChEBI" id="CHEBI:17544"/>
        <dbReference type="EC" id="4.2.1.1"/>
    </reaction>
</comment>
<evidence type="ECO:0000313" key="10">
    <source>
        <dbReference type="EMBL" id="KAL3101811.1"/>
    </source>
</evidence>
<proteinExistence type="inferred from homology"/>
<evidence type="ECO:0000256" key="1">
    <source>
        <dbReference type="ARBA" id="ARBA00001947"/>
    </source>
</evidence>
<evidence type="ECO:0000256" key="8">
    <source>
        <dbReference type="SAM" id="SignalP"/>
    </source>
</evidence>
<evidence type="ECO:0000256" key="6">
    <source>
        <dbReference type="ARBA" id="ARBA00023239"/>
    </source>
</evidence>
<dbReference type="Pfam" id="PF00194">
    <property type="entry name" value="Carb_anhydrase"/>
    <property type="match status" value="1"/>
</dbReference>
<organism evidence="10 11">
    <name type="scientific">Heterodera schachtii</name>
    <name type="common">Sugarbeet cyst nematode worm</name>
    <name type="synonym">Tylenchus schachtii</name>
    <dbReference type="NCBI Taxonomy" id="97005"/>
    <lineage>
        <taxon>Eukaryota</taxon>
        <taxon>Metazoa</taxon>
        <taxon>Ecdysozoa</taxon>
        <taxon>Nematoda</taxon>
        <taxon>Chromadorea</taxon>
        <taxon>Rhabditida</taxon>
        <taxon>Tylenchina</taxon>
        <taxon>Tylenchomorpha</taxon>
        <taxon>Tylenchoidea</taxon>
        <taxon>Heteroderidae</taxon>
        <taxon>Heteroderinae</taxon>
        <taxon>Heterodera</taxon>
    </lineage>
</organism>
<feature type="domain" description="Alpha-carbonic anhydrase" evidence="9">
    <location>
        <begin position="266"/>
        <end position="494"/>
    </location>
</feature>
<evidence type="ECO:0000313" key="11">
    <source>
        <dbReference type="Proteomes" id="UP001620645"/>
    </source>
</evidence>
<dbReference type="Proteomes" id="UP001620645">
    <property type="component" value="Unassembled WGS sequence"/>
</dbReference>
<name>A0ABD2KFY8_HETSC</name>
<dbReference type="CDD" id="cd00326">
    <property type="entry name" value="alpha_CA"/>
    <property type="match status" value="1"/>
</dbReference>
<dbReference type="AlphaFoldDB" id="A0ABD2KFY8"/>
<keyword evidence="8" id="KW-0732">Signal</keyword>
<evidence type="ECO:0000256" key="7">
    <source>
        <dbReference type="ARBA" id="ARBA00048348"/>
    </source>
</evidence>
<dbReference type="SUPFAM" id="SSF51069">
    <property type="entry name" value="Carbonic anhydrase"/>
    <property type="match status" value="1"/>
</dbReference>
<accession>A0ABD2KFY8</accession>
<reference evidence="10 11" key="1">
    <citation type="submission" date="2024-10" db="EMBL/GenBank/DDBJ databases">
        <authorList>
            <person name="Kim D."/>
        </authorList>
    </citation>
    <scope>NUCLEOTIDE SEQUENCE [LARGE SCALE GENOMIC DNA]</scope>
    <source>
        <strain evidence="10">Taebaek</strain>
    </source>
</reference>
<keyword evidence="11" id="KW-1185">Reference proteome</keyword>
<dbReference type="InterPro" id="IPR023561">
    <property type="entry name" value="Carbonic_anhydrase_a-class"/>
</dbReference>
<evidence type="ECO:0000256" key="2">
    <source>
        <dbReference type="ARBA" id="ARBA00010718"/>
    </source>
</evidence>
<dbReference type="InterPro" id="IPR036398">
    <property type="entry name" value="CA_dom_sf"/>
</dbReference>
<dbReference type="Gene3D" id="3.10.200.10">
    <property type="entry name" value="Alpha carbonic anhydrase"/>
    <property type="match status" value="1"/>
</dbReference>
<dbReference type="PROSITE" id="PS51144">
    <property type="entry name" value="ALPHA_CA_2"/>
    <property type="match status" value="1"/>
</dbReference>
<sequence length="494" mass="54454">MLSAAFLLPLLLIAIAQFFPISDAIDCFSCASPALHNQWEATGLPAIPPPDRFAFHACDGTGTDYKPCADVCMEMLVAAGNEYGVVRGCMSDFYHGQTTSANTDKCYFGEYPHNVTIYDQTNGAKTYSQLYMGVRYCSTMNGACNNKFMPKKEAAEGNGAFADIFCRQTQQLPTTACLSCSRYDSAGDCNSNWKETCQGQWCTKTTGYVNGRWMESRGCAPFNPSGNSMCVKTESEHTFDLFDNHPLQMPYSLERCYCQGAHCNGAIHSIGANFVPIWWPFFVLIGIFGGGEVEGTVRNGRQTIASYIQMNGLSTIKYQQLIFKLRQKWTVTMKNDGHAVIVGGFENWDAQPNQRTWQHGPNDGEHTVDGQHNAAELHMVHVKEGLSLTDALARALAIPDGVAVLGVLFQITYDGRTLLQLQNGLSQVKKKVKMTPSKLKILCPALLPSGLEVFFRYYGSLTTPGYNEAVVWTVFAASRSISGEQIQLFRAVCA</sequence>
<dbReference type="GO" id="GO:0004089">
    <property type="term" value="F:carbonate dehydratase activity"/>
    <property type="evidence" value="ECO:0007669"/>
    <property type="project" value="UniProtKB-EC"/>
</dbReference>
<dbReference type="SMART" id="SM01057">
    <property type="entry name" value="Carb_anhydrase"/>
    <property type="match status" value="1"/>
</dbReference>
<gene>
    <name evidence="10" type="ORF">niasHS_003220</name>
</gene>
<protein>
    <recommendedName>
        <fullName evidence="3">carbonic anhydrase</fullName>
        <ecNumber evidence="3">4.2.1.1</ecNumber>
    </recommendedName>
</protein>
<keyword evidence="5" id="KW-0862">Zinc</keyword>